<evidence type="ECO:0000313" key="3">
    <source>
        <dbReference type="EMBL" id="ASD27735.1"/>
    </source>
</evidence>
<protein>
    <submittedName>
        <fullName evidence="3">GDSL family lipase</fullName>
    </submittedName>
</protein>
<accession>A0A1Z3M065</accession>
<evidence type="ECO:0000256" key="1">
    <source>
        <dbReference type="SAM" id="SignalP"/>
    </source>
</evidence>
<feature type="chain" id="PRO_5012057313" evidence="1">
    <location>
        <begin position="35"/>
        <end position="404"/>
    </location>
</feature>
<reference evidence="3 4" key="2">
    <citation type="submission" date="2017-06" db="EMBL/GenBank/DDBJ databases">
        <authorList>
            <person name="Kim H.J."/>
            <person name="Triplett B.A."/>
        </authorList>
    </citation>
    <scope>NUCLEOTIDE SEQUENCE [LARGE SCALE GENOMIC DNA]</scope>
    <source>
        <strain evidence="3 4">BZC3</strain>
    </source>
</reference>
<dbReference type="EMBL" id="CP021995">
    <property type="protein sequence ID" value="ASD27735.1"/>
    <property type="molecule type" value="Genomic_DNA"/>
</dbReference>
<feature type="signal peptide" evidence="1">
    <location>
        <begin position="1"/>
        <end position="34"/>
    </location>
</feature>
<dbReference type="SUPFAM" id="SSF52266">
    <property type="entry name" value="SGNH hydrolase"/>
    <property type="match status" value="1"/>
</dbReference>
<dbReference type="Proteomes" id="UP000197024">
    <property type="component" value="Chromosome"/>
</dbReference>
<evidence type="ECO:0000313" key="4">
    <source>
        <dbReference type="Proteomes" id="UP000197024"/>
    </source>
</evidence>
<evidence type="ECO:0000259" key="2">
    <source>
        <dbReference type="Pfam" id="PF13472"/>
    </source>
</evidence>
<feature type="domain" description="SGNH hydrolase-type esterase" evidence="2">
    <location>
        <begin position="200"/>
        <end position="389"/>
    </location>
</feature>
<gene>
    <name evidence="3" type="ORF">CD943_13075</name>
</gene>
<dbReference type="Pfam" id="PF13472">
    <property type="entry name" value="Lipase_GDSL_2"/>
    <property type="match status" value="1"/>
</dbReference>
<dbReference type="RefSeq" id="WP_088411305.1">
    <property type="nucleotide sequence ID" value="NZ_CP021995.1"/>
</dbReference>
<organism evidence="3 4">
    <name type="scientific">Brevundimonas diminuta</name>
    <name type="common">Pseudomonas diminuta</name>
    <dbReference type="NCBI Taxonomy" id="293"/>
    <lineage>
        <taxon>Bacteria</taxon>
        <taxon>Pseudomonadati</taxon>
        <taxon>Pseudomonadota</taxon>
        <taxon>Alphaproteobacteria</taxon>
        <taxon>Caulobacterales</taxon>
        <taxon>Caulobacteraceae</taxon>
        <taxon>Brevundimonas</taxon>
    </lineage>
</organism>
<dbReference type="InterPro" id="IPR053140">
    <property type="entry name" value="GDSL_Rv0518-like"/>
</dbReference>
<dbReference type="InterPro" id="IPR036514">
    <property type="entry name" value="SGNH_hydro_sf"/>
</dbReference>
<dbReference type="Gene3D" id="3.40.50.1110">
    <property type="entry name" value="SGNH hydrolase"/>
    <property type="match status" value="1"/>
</dbReference>
<dbReference type="GO" id="GO:0016788">
    <property type="term" value="F:hydrolase activity, acting on ester bonds"/>
    <property type="evidence" value="ECO:0007669"/>
    <property type="project" value="UniProtKB-ARBA"/>
</dbReference>
<sequence>MTRSIPVQPSAAGRRRAAVLALALAGAAWGAAGAAAAQAWSPVWTASPAPDRKDGTPEAPVQFAGQTVRQDMRLGASVRALRLRVSNELGDAPLRVADIRLGREGETEMAPVLFDGRDEAVIPVGSVLISDPVALEAPAFSQVSVSLHFPEPTRPAVRRTVVRIGQGDATPGDAVALDYRQNVISAVYGERETAPTVVAAFGDSITEGATATLGAERDWPSVLARRFEATCPGRFVVLNQGISGNKLLDHGRSHSGLARLDRDLLALPQIDYVILLEGINDIRHGGDPAKPGRNAADMIQGYRQLIARLHDHGVKAVAGTLTPFKGSERYDAPSSEARRTLNAFIRDGGAFDGIVDFDAAVRDPADPEAFRAEAARPDMLHPNDEGYRLMAEAVDLSLFGCDAQ</sequence>
<dbReference type="PANTHER" id="PTHR43784">
    <property type="entry name" value="GDSL-LIKE LIPASE/ACYLHYDROLASE, PUTATIVE (AFU_ORTHOLOGUE AFUA_2G00820)-RELATED"/>
    <property type="match status" value="1"/>
</dbReference>
<proteinExistence type="predicted"/>
<keyword evidence="1" id="KW-0732">Signal</keyword>
<name>A0A1Z3M065_BREDI</name>
<dbReference type="AlphaFoldDB" id="A0A1Z3M065"/>
<dbReference type="InterPro" id="IPR013830">
    <property type="entry name" value="SGNH_hydro"/>
</dbReference>
<dbReference type="PANTHER" id="PTHR43784:SF2">
    <property type="entry name" value="GDSL-LIKE LIPASE_ACYLHYDROLASE, PUTATIVE (AFU_ORTHOLOGUE AFUA_2G00820)-RELATED"/>
    <property type="match status" value="1"/>
</dbReference>
<reference evidence="3 4" key="1">
    <citation type="submission" date="2017-06" db="EMBL/GenBank/DDBJ databases">
        <title>Biodegradation of gentamicin by bacterial consortia AMQD4 in synthetic medium and raw gentamicin sewage.</title>
        <authorList>
            <person name="Chang H."/>
            <person name="Feng Y."/>
            <person name="Li Z."/>
            <person name="Xue J."/>
            <person name="Cheng D."/>
        </authorList>
    </citation>
    <scope>NUCLEOTIDE SEQUENCE [LARGE SCALE GENOMIC DNA]</scope>
    <source>
        <strain evidence="3 4">BZC3</strain>
    </source>
</reference>